<dbReference type="InterPro" id="IPR000477">
    <property type="entry name" value="RT_dom"/>
</dbReference>
<organism evidence="2 3">
    <name type="scientific">Trifolium medium</name>
    <dbReference type="NCBI Taxonomy" id="97028"/>
    <lineage>
        <taxon>Eukaryota</taxon>
        <taxon>Viridiplantae</taxon>
        <taxon>Streptophyta</taxon>
        <taxon>Embryophyta</taxon>
        <taxon>Tracheophyta</taxon>
        <taxon>Spermatophyta</taxon>
        <taxon>Magnoliopsida</taxon>
        <taxon>eudicotyledons</taxon>
        <taxon>Gunneridae</taxon>
        <taxon>Pentapetalae</taxon>
        <taxon>rosids</taxon>
        <taxon>fabids</taxon>
        <taxon>Fabales</taxon>
        <taxon>Fabaceae</taxon>
        <taxon>Papilionoideae</taxon>
        <taxon>50 kb inversion clade</taxon>
        <taxon>NPAAA clade</taxon>
        <taxon>Hologalegina</taxon>
        <taxon>IRL clade</taxon>
        <taxon>Trifolieae</taxon>
        <taxon>Trifolium</taxon>
    </lineage>
</organism>
<dbReference type="GO" id="GO:0003964">
    <property type="term" value="F:RNA-directed DNA polymerase activity"/>
    <property type="evidence" value="ECO:0007669"/>
    <property type="project" value="UniProtKB-KW"/>
</dbReference>
<dbReference type="PANTHER" id="PTHR31635">
    <property type="entry name" value="REVERSE TRANSCRIPTASE DOMAIN-CONTAINING PROTEIN-RELATED"/>
    <property type="match status" value="1"/>
</dbReference>
<dbReference type="Gene3D" id="3.60.10.10">
    <property type="entry name" value="Endonuclease/exonuclease/phosphatase"/>
    <property type="match status" value="1"/>
</dbReference>
<protein>
    <submittedName>
        <fullName evidence="2">LINE-1 reverse transcriptase like</fullName>
    </submittedName>
</protein>
<dbReference type="InterPro" id="IPR043502">
    <property type="entry name" value="DNA/RNA_pol_sf"/>
</dbReference>
<feature type="domain" description="Reverse transcriptase" evidence="1">
    <location>
        <begin position="401"/>
        <end position="620"/>
    </location>
</feature>
<dbReference type="InterPro" id="IPR036691">
    <property type="entry name" value="Endo/exonu/phosph_ase_sf"/>
</dbReference>
<dbReference type="Proteomes" id="UP000265520">
    <property type="component" value="Unassembled WGS sequence"/>
</dbReference>
<gene>
    <name evidence="2" type="ORF">A2U01_0000614</name>
</gene>
<keyword evidence="2" id="KW-0808">Transferase</keyword>
<proteinExistence type="predicted"/>
<keyword evidence="2" id="KW-0695">RNA-directed DNA polymerase</keyword>
<accession>A0A392LY89</accession>
<dbReference type="CDD" id="cd01650">
    <property type="entry name" value="RT_nLTR_like"/>
    <property type="match status" value="1"/>
</dbReference>
<sequence length="620" mass="71245">MKRRRIRDLVRLQKVEFLALQETKLEIIPDSVCYSIWGSQDCDWVYLPSVGRSGGILSIWMRRSEERIGVNSVEGGTFSTDLLEFQHFIEELELVDLPLFGRRFTWYHANGRAMSRIDRFLISDEWALRWGNGSVWVLPRDVSDHCPLIIKYSQDDWGPKPFRFNNFWLENKKLIEVVESFWVNHRVEGWMGFVLKEKLKALKTIIRDWHKQEYGGMEARIEELVVEIRDLDTRGELVGLSIQEVESRKEKFGDLWKFLKSKEAIMFQRSRSKWLKEGDVNTKFFHSSVKARMKSNLISALRVGEEWLESPNLVKEAVFSYFEDHVSSTFRVRPKLDGVVFPMLTEAENLGLISPFSLEEIEEVVKGSDGNKSPGPDGFNYAFLKKFWELLKGDIRIMFDQFHGNSCLPKSFLSYFVTLIPKVSSPFSMSDFRPISLLGCLYKLIAKVLAKRLAKVIDSVIAPNQSAFIKGRNLVDGVLVVNEVVDLAKKYKRECIIFKVDFEKAYDSVDWGFLEYMLHRCGFCEKWIGWIRVCVFAGNLSVLVNGSPSSEINIQRGLKQGDPLAPFLFLLVVEGFSGVMRKAVELKAFKGFAIGGDSTMISHLQYADDTLCIGEASIEN</sequence>
<keyword evidence="3" id="KW-1185">Reference proteome</keyword>
<keyword evidence="2" id="KW-0548">Nucleotidyltransferase</keyword>
<feature type="non-terminal residue" evidence="2">
    <location>
        <position position="620"/>
    </location>
</feature>
<dbReference type="AlphaFoldDB" id="A0A392LY89"/>
<dbReference type="EMBL" id="LXQA010000427">
    <property type="protein sequence ID" value="MCH79855.1"/>
    <property type="molecule type" value="Genomic_DNA"/>
</dbReference>
<name>A0A392LY89_9FABA</name>
<dbReference type="SUPFAM" id="SSF56219">
    <property type="entry name" value="DNase I-like"/>
    <property type="match status" value="1"/>
</dbReference>
<dbReference type="PROSITE" id="PS50878">
    <property type="entry name" value="RT_POL"/>
    <property type="match status" value="1"/>
</dbReference>
<reference evidence="2 3" key="1">
    <citation type="journal article" date="2018" name="Front. Plant Sci.">
        <title>Red Clover (Trifolium pratense) and Zigzag Clover (T. medium) - A Picture of Genomic Similarities and Differences.</title>
        <authorList>
            <person name="Dluhosova J."/>
            <person name="Istvanek J."/>
            <person name="Nedelnik J."/>
            <person name="Repkova J."/>
        </authorList>
    </citation>
    <scope>NUCLEOTIDE SEQUENCE [LARGE SCALE GENOMIC DNA]</scope>
    <source>
        <strain evidence="3">cv. 10/8</strain>
        <tissue evidence="2">Leaf</tissue>
    </source>
</reference>
<dbReference type="SUPFAM" id="SSF56672">
    <property type="entry name" value="DNA/RNA polymerases"/>
    <property type="match status" value="1"/>
</dbReference>
<evidence type="ECO:0000259" key="1">
    <source>
        <dbReference type="PROSITE" id="PS50878"/>
    </source>
</evidence>
<evidence type="ECO:0000313" key="2">
    <source>
        <dbReference type="EMBL" id="MCH79855.1"/>
    </source>
</evidence>
<comment type="caution">
    <text evidence="2">The sequence shown here is derived from an EMBL/GenBank/DDBJ whole genome shotgun (WGS) entry which is preliminary data.</text>
</comment>
<dbReference type="Pfam" id="PF00078">
    <property type="entry name" value="RVT_1"/>
    <property type="match status" value="1"/>
</dbReference>
<evidence type="ECO:0000313" key="3">
    <source>
        <dbReference type="Proteomes" id="UP000265520"/>
    </source>
</evidence>
<dbReference type="PANTHER" id="PTHR31635:SF196">
    <property type="entry name" value="REVERSE TRANSCRIPTASE DOMAIN-CONTAINING PROTEIN-RELATED"/>
    <property type="match status" value="1"/>
</dbReference>